<name>A0A238L707_9RHOB</name>
<protein>
    <submittedName>
        <fullName evidence="3">EF hand</fullName>
    </submittedName>
</protein>
<evidence type="ECO:0000256" key="1">
    <source>
        <dbReference type="SAM" id="SignalP"/>
    </source>
</evidence>
<reference evidence="3 4" key="1">
    <citation type="submission" date="2017-05" db="EMBL/GenBank/DDBJ databases">
        <authorList>
            <person name="Song R."/>
            <person name="Chenine A.L."/>
            <person name="Ruprecht R.M."/>
        </authorList>
    </citation>
    <scope>NUCLEOTIDE SEQUENCE [LARGE SCALE GENOMIC DNA]</scope>
    <source>
        <strain evidence="3 4">CECT 8898</strain>
    </source>
</reference>
<dbReference type="PROSITE" id="PS50222">
    <property type="entry name" value="EF_HAND_2"/>
    <property type="match status" value="1"/>
</dbReference>
<dbReference type="AlphaFoldDB" id="A0A238L707"/>
<dbReference type="InterPro" id="IPR011992">
    <property type="entry name" value="EF-hand-dom_pair"/>
</dbReference>
<dbReference type="InterPro" id="IPR002048">
    <property type="entry name" value="EF_hand_dom"/>
</dbReference>
<dbReference type="RefSeq" id="WP_094023700.1">
    <property type="nucleotide sequence ID" value="NZ_FXYF01000028.1"/>
</dbReference>
<keyword evidence="1" id="KW-0732">Signal</keyword>
<dbReference type="PROSITE" id="PS00018">
    <property type="entry name" value="EF_HAND_1"/>
    <property type="match status" value="1"/>
</dbReference>
<evidence type="ECO:0000259" key="2">
    <source>
        <dbReference type="PROSITE" id="PS50222"/>
    </source>
</evidence>
<evidence type="ECO:0000313" key="4">
    <source>
        <dbReference type="Proteomes" id="UP000207598"/>
    </source>
</evidence>
<dbReference type="GO" id="GO:0005509">
    <property type="term" value="F:calcium ion binding"/>
    <property type="evidence" value="ECO:0007669"/>
    <property type="project" value="InterPro"/>
</dbReference>
<dbReference type="Gene3D" id="1.10.238.10">
    <property type="entry name" value="EF-hand"/>
    <property type="match status" value="1"/>
</dbReference>
<dbReference type="InterPro" id="IPR018247">
    <property type="entry name" value="EF_Hand_1_Ca_BS"/>
</dbReference>
<feature type="signal peptide" evidence="1">
    <location>
        <begin position="1"/>
        <end position="18"/>
    </location>
</feature>
<dbReference type="SUPFAM" id="SSF47473">
    <property type="entry name" value="EF-hand"/>
    <property type="match status" value="1"/>
</dbReference>
<dbReference type="EMBL" id="FXYF01000028">
    <property type="protein sequence ID" value="SMX50787.1"/>
    <property type="molecule type" value="Genomic_DNA"/>
</dbReference>
<proteinExistence type="predicted"/>
<sequence>MTRSWILAFGTAVFLAGAASGQTVVPGAGTVSTQEVDAFVRADANRDGHLDYPEFRVFVRRMAAAGQSTAITIRAFGAYRIAFRRVDANRDGLASPGELRRADDGFRAGG</sequence>
<feature type="domain" description="EF-hand" evidence="2">
    <location>
        <begin position="37"/>
        <end position="65"/>
    </location>
</feature>
<gene>
    <name evidence="3" type="ORF">MAA8898_04990</name>
</gene>
<organism evidence="3 4">
    <name type="scientific">Maliponia aquimaris</name>
    <dbReference type="NCBI Taxonomy" id="1673631"/>
    <lineage>
        <taxon>Bacteria</taxon>
        <taxon>Pseudomonadati</taxon>
        <taxon>Pseudomonadota</taxon>
        <taxon>Alphaproteobacteria</taxon>
        <taxon>Rhodobacterales</taxon>
        <taxon>Paracoccaceae</taxon>
        <taxon>Maliponia</taxon>
    </lineage>
</organism>
<dbReference type="Pfam" id="PF13202">
    <property type="entry name" value="EF-hand_5"/>
    <property type="match status" value="2"/>
</dbReference>
<dbReference type="Proteomes" id="UP000207598">
    <property type="component" value="Unassembled WGS sequence"/>
</dbReference>
<accession>A0A238L707</accession>
<evidence type="ECO:0000313" key="3">
    <source>
        <dbReference type="EMBL" id="SMX50787.1"/>
    </source>
</evidence>
<dbReference type="OrthoDB" id="7866594at2"/>
<feature type="chain" id="PRO_5013076715" evidence="1">
    <location>
        <begin position="19"/>
        <end position="110"/>
    </location>
</feature>
<keyword evidence="4" id="KW-1185">Reference proteome</keyword>